<proteinExistence type="predicted"/>
<sequence>MPRCPLLPSSVACPGLSHSNTAAAAVRRPRPFVSRTDPISWLTRSDAIPDVSKENGNIRVPLSEL</sequence>
<keyword evidence="2" id="KW-1185">Reference proteome</keyword>
<dbReference type="AlphaFoldDB" id="A0AAN7U6S9"/>
<comment type="caution">
    <text evidence="1">The sequence shown here is derived from an EMBL/GenBank/DDBJ whole genome shotgun (WGS) entry which is preliminary data.</text>
</comment>
<protein>
    <submittedName>
        <fullName evidence="1">Uncharacterized protein</fullName>
    </submittedName>
</protein>
<accession>A0AAN7U6S9</accession>
<gene>
    <name evidence="1" type="ORF">RRF57_002335</name>
</gene>
<dbReference type="Proteomes" id="UP001305414">
    <property type="component" value="Unassembled WGS sequence"/>
</dbReference>
<dbReference type="EMBL" id="JAWHQM010000004">
    <property type="protein sequence ID" value="KAK5626620.1"/>
    <property type="molecule type" value="Genomic_DNA"/>
</dbReference>
<evidence type="ECO:0000313" key="1">
    <source>
        <dbReference type="EMBL" id="KAK5626620.1"/>
    </source>
</evidence>
<evidence type="ECO:0000313" key="2">
    <source>
        <dbReference type="Proteomes" id="UP001305414"/>
    </source>
</evidence>
<name>A0AAN7U6S9_9PEZI</name>
<organism evidence="1 2">
    <name type="scientific">Xylaria bambusicola</name>
    <dbReference type="NCBI Taxonomy" id="326684"/>
    <lineage>
        <taxon>Eukaryota</taxon>
        <taxon>Fungi</taxon>
        <taxon>Dikarya</taxon>
        <taxon>Ascomycota</taxon>
        <taxon>Pezizomycotina</taxon>
        <taxon>Sordariomycetes</taxon>
        <taxon>Xylariomycetidae</taxon>
        <taxon>Xylariales</taxon>
        <taxon>Xylariaceae</taxon>
        <taxon>Xylaria</taxon>
    </lineage>
</organism>
<reference evidence="1 2" key="1">
    <citation type="submission" date="2023-10" db="EMBL/GenBank/DDBJ databases">
        <title>Draft genome sequence of Xylaria bambusicola isolate GMP-LS, the root and basal stem rot pathogen of sugarcane in Indonesia.</title>
        <authorList>
            <person name="Selvaraj P."/>
            <person name="Muralishankar V."/>
            <person name="Muruganantham S."/>
            <person name="Sp S."/>
            <person name="Haryani S."/>
            <person name="Lau K.J.X."/>
            <person name="Naqvi N.I."/>
        </authorList>
    </citation>
    <scope>NUCLEOTIDE SEQUENCE [LARGE SCALE GENOMIC DNA]</scope>
    <source>
        <strain evidence="1">GMP-LS</strain>
    </source>
</reference>